<keyword evidence="1" id="KW-0732">Signal</keyword>
<evidence type="ECO:0000259" key="2">
    <source>
        <dbReference type="Pfam" id="PF00754"/>
    </source>
</evidence>
<evidence type="ECO:0000259" key="3">
    <source>
        <dbReference type="Pfam" id="PF16390"/>
    </source>
</evidence>
<dbReference type="Gene3D" id="2.60.120.260">
    <property type="entry name" value="Galactose-binding domain-like"/>
    <property type="match status" value="1"/>
</dbReference>
<dbReference type="EMBL" id="QRUU01000010">
    <property type="protein sequence ID" value="RGR98720.1"/>
    <property type="molecule type" value="Genomic_DNA"/>
</dbReference>
<name>A0A412GV60_9BACT</name>
<feature type="chain" id="PRO_5019208505" evidence="1">
    <location>
        <begin position="25"/>
        <end position="314"/>
    </location>
</feature>
<dbReference type="InterPro" id="IPR000421">
    <property type="entry name" value="FA58C"/>
</dbReference>
<feature type="signal peptide" evidence="1">
    <location>
        <begin position="1"/>
        <end position="24"/>
    </location>
</feature>
<dbReference type="Pfam" id="PF16390">
    <property type="entry name" value="DUF4999"/>
    <property type="match status" value="1"/>
</dbReference>
<dbReference type="InterPro" id="IPR008979">
    <property type="entry name" value="Galactose-bd-like_sf"/>
</dbReference>
<protein>
    <submittedName>
        <fullName evidence="4">DUF4989 domain-containing protein</fullName>
    </submittedName>
</protein>
<reference evidence="4 5" key="1">
    <citation type="submission" date="2018-08" db="EMBL/GenBank/DDBJ databases">
        <title>A genome reference for cultivated species of the human gut microbiota.</title>
        <authorList>
            <person name="Zou Y."/>
            <person name="Xue W."/>
            <person name="Luo G."/>
        </authorList>
    </citation>
    <scope>NUCLEOTIDE SEQUENCE [LARGE SCALE GENOMIC DNA]</scope>
    <source>
        <strain evidence="4 5">AF24-2</strain>
    </source>
</reference>
<feature type="domain" description="DUF4999" evidence="3">
    <location>
        <begin position="1"/>
        <end position="77"/>
    </location>
</feature>
<evidence type="ECO:0000256" key="1">
    <source>
        <dbReference type="SAM" id="SignalP"/>
    </source>
</evidence>
<dbReference type="SUPFAM" id="SSF49785">
    <property type="entry name" value="Galactose-binding domain-like"/>
    <property type="match status" value="1"/>
</dbReference>
<comment type="caution">
    <text evidence="4">The sequence shown here is derived from an EMBL/GenBank/DDBJ whole genome shotgun (WGS) entry which is preliminary data.</text>
</comment>
<proteinExistence type="predicted"/>
<evidence type="ECO:0000313" key="4">
    <source>
        <dbReference type="EMBL" id="RGR98720.1"/>
    </source>
</evidence>
<feature type="domain" description="F5/8 type C" evidence="2">
    <location>
        <begin position="206"/>
        <end position="298"/>
    </location>
</feature>
<dbReference type="Proteomes" id="UP000285864">
    <property type="component" value="Unassembled WGS sequence"/>
</dbReference>
<accession>A0A412GV60</accession>
<evidence type="ECO:0000313" key="5">
    <source>
        <dbReference type="Proteomes" id="UP000285864"/>
    </source>
</evidence>
<dbReference type="InterPro" id="IPR032163">
    <property type="entry name" value="DUF4999"/>
</dbReference>
<dbReference type="RefSeq" id="WP_118483379.1">
    <property type="nucleotide sequence ID" value="NZ_CALUHW010000014.1"/>
</dbReference>
<dbReference type="AlphaFoldDB" id="A0A412GV60"/>
<organism evidence="4 5">
    <name type="scientific">Phocaeicola coprocola</name>
    <dbReference type="NCBI Taxonomy" id="310298"/>
    <lineage>
        <taxon>Bacteria</taxon>
        <taxon>Pseudomonadati</taxon>
        <taxon>Bacteroidota</taxon>
        <taxon>Bacteroidia</taxon>
        <taxon>Bacteroidales</taxon>
        <taxon>Bacteroidaceae</taxon>
        <taxon>Phocaeicola</taxon>
    </lineage>
</organism>
<sequence length="314" mass="34241">MKKFLRYILVAAISSCIIPFSSCSDDDENAVNEWNMTYVSLLPTNYLKPIQTVTLDHFTGKEIEGTVAMDVMATIQKAASNDITVDISATCEGISSEKITMSSNKAVIKAGSTKSEPVSISITDWSDIASVSEAAEYTLNINVAGIESVASDVVLSDLHKSLSVKIQKKEEREEDLLFFGKAPENSTLNTDITNWVFTFMDGVENAAANSVNGKGGGDVATNGTPFWLTVDLKEVKNVTGIQTSHWGGGYCPTKVEIFTSENGSSWKSMGQVATSGAYHDIAFKYTVATRYLKYQMIEVPSRVDITKFYIYTAN</sequence>
<dbReference type="GeneID" id="79858998"/>
<gene>
    <name evidence="4" type="ORF">DWY20_03895</name>
</gene>
<dbReference type="Pfam" id="PF00754">
    <property type="entry name" value="F5_F8_type_C"/>
    <property type="match status" value="1"/>
</dbReference>
<keyword evidence="5" id="KW-1185">Reference proteome</keyword>